<evidence type="ECO:0000313" key="11">
    <source>
        <dbReference type="Proteomes" id="UP001472866"/>
    </source>
</evidence>
<feature type="region of interest" description="Disordered" evidence="8">
    <location>
        <begin position="1"/>
        <end position="25"/>
    </location>
</feature>
<keyword evidence="3 7" id="KW-0547">Nucleotide-binding</keyword>
<evidence type="ECO:0000256" key="2">
    <source>
        <dbReference type="ARBA" id="ARBA00022490"/>
    </source>
</evidence>
<evidence type="ECO:0000256" key="1">
    <source>
        <dbReference type="ARBA" id="ARBA00004496"/>
    </source>
</evidence>
<dbReference type="PANTHER" id="PTHR47969:SF15">
    <property type="entry name" value="CHROMOSOME-ASSOCIATED KINESIN KIF4A-RELATED"/>
    <property type="match status" value="1"/>
</dbReference>
<evidence type="ECO:0000259" key="9">
    <source>
        <dbReference type="PROSITE" id="PS50067"/>
    </source>
</evidence>
<feature type="binding site" evidence="7">
    <location>
        <begin position="114"/>
        <end position="121"/>
    </location>
    <ligand>
        <name>ATP</name>
        <dbReference type="ChEBI" id="CHEBI:30616"/>
    </ligand>
</feature>
<keyword evidence="11" id="KW-1185">Reference proteome</keyword>
<evidence type="ECO:0000256" key="6">
    <source>
        <dbReference type="ARBA" id="ARBA00023175"/>
    </source>
</evidence>
<feature type="compositionally biased region" description="Basic and acidic residues" evidence="8">
    <location>
        <begin position="1"/>
        <end position="13"/>
    </location>
</feature>
<dbReference type="PANTHER" id="PTHR47969">
    <property type="entry name" value="CHROMOSOME-ASSOCIATED KINESIN KIF4A-RELATED"/>
    <property type="match status" value="1"/>
</dbReference>
<comment type="subcellular location">
    <subcellularLocation>
        <location evidence="1">Cytoplasm</location>
    </subcellularLocation>
</comment>
<keyword evidence="2" id="KW-0963">Cytoplasm</keyword>
<dbReference type="SMART" id="SM00129">
    <property type="entry name" value="KISc"/>
    <property type="match status" value="1"/>
</dbReference>
<evidence type="ECO:0000313" key="10">
    <source>
        <dbReference type="EMBL" id="WZN62889.1"/>
    </source>
</evidence>
<dbReference type="InterPro" id="IPR036961">
    <property type="entry name" value="Kinesin_motor_dom_sf"/>
</dbReference>
<reference evidence="10 11" key="1">
    <citation type="submission" date="2024-03" db="EMBL/GenBank/DDBJ databases">
        <title>Complete genome sequence of the green alga Chloropicon roscoffensis RCC1871.</title>
        <authorList>
            <person name="Lemieux C."/>
            <person name="Pombert J.-F."/>
            <person name="Otis C."/>
            <person name="Turmel M."/>
        </authorList>
    </citation>
    <scope>NUCLEOTIDE SEQUENCE [LARGE SCALE GENOMIC DNA]</scope>
    <source>
        <strain evidence="10 11">RCC1871</strain>
    </source>
</reference>
<dbReference type="GO" id="GO:0005737">
    <property type="term" value="C:cytoplasm"/>
    <property type="evidence" value="ECO:0007669"/>
    <property type="project" value="UniProtKB-SubCell"/>
</dbReference>
<protein>
    <submittedName>
        <fullName evidence="10">Kinesin-like protein</fullName>
    </submittedName>
</protein>
<dbReference type="InterPro" id="IPR027417">
    <property type="entry name" value="P-loop_NTPase"/>
</dbReference>
<feature type="domain" description="Kinesin motor" evidence="9">
    <location>
        <begin position="26"/>
        <end position="371"/>
    </location>
</feature>
<dbReference type="GO" id="GO:0008017">
    <property type="term" value="F:microtubule binding"/>
    <property type="evidence" value="ECO:0007669"/>
    <property type="project" value="InterPro"/>
</dbReference>
<keyword evidence="5" id="KW-0175">Coiled coil</keyword>
<dbReference type="Gene3D" id="3.40.850.10">
    <property type="entry name" value="Kinesin motor domain"/>
    <property type="match status" value="1"/>
</dbReference>
<dbReference type="EMBL" id="CP151506">
    <property type="protein sequence ID" value="WZN62889.1"/>
    <property type="molecule type" value="Genomic_DNA"/>
</dbReference>
<evidence type="ECO:0000256" key="3">
    <source>
        <dbReference type="ARBA" id="ARBA00022741"/>
    </source>
</evidence>
<evidence type="ECO:0000256" key="8">
    <source>
        <dbReference type="SAM" id="MobiDB-lite"/>
    </source>
</evidence>
<accession>A0AAX4PAH3</accession>
<comment type="similarity">
    <text evidence="7">Belongs to the TRAFAC class myosin-kinesin ATPase superfamily. Kinesin family.</text>
</comment>
<dbReference type="GO" id="GO:0007052">
    <property type="term" value="P:mitotic spindle organization"/>
    <property type="evidence" value="ECO:0007669"/>
    <property type="project" value="TreeGrafter"/>
</dbReference>
<dbReference type="GO" id="GO:0051231">
    <property type="term" value="P:spindle elongation"/>
    <property type="evidence" value="ECO:0007669"/>
    <property type="project" value="TreeGrafter"/>
</dbReference>
<dbReference type="GO" id="GO:0007018">
    <property type="term" value="P:microtubule-based movement"/>
    <property type="evidence" value="ECO:0007669"/>
    <property type="project" value="InterPro"/>
</dbReference>
<dbReference type="AlphaFoldDB" id="A0AAX4PAH3"/>
<dbReference type="InterPro" id="IPR027640">
    <property type="entry name" value="Kinesin-like_fam"/>
</dbReference>
<name>A0AAX4PAH3_9CHLO</name>
<dbReference type="Proteomes" id="UP001472866">
    <property type="component" value="Chromosome 06"/>
</dbReference>
<dbReference type="GO" id="GO:0005524">
    <property type="term" value="F:ATP binding"/>
    <property type="evidence" value="ECO:0007669"/>
    <property type="project" value="UniProtKB-UniRule"/>
</dbReference>
<organism evidence="10 11">
    <name type="scientific">Chloropicon roscoffensis</name>
    <dbReference type="NCBI Taxonomy" id="1461544"/>
    <lineage>
        <taxon>Eukaryota</taxon>
        <taxon>Viridiplantae</taxon>
        <taxon>Chlorophyta</taxon>
        <taxon>Chloropicophyceae</taxon>
        <taxon>Chloropicales</taxon>
        <taxon>Chloropicaceae</taxon>
        <taxon>Chloropicon</taxon>
    </lineage>
</organism>
<proteinExistence type="inferred from homology"/>
<dbReference type="GO" id="GO:0003777">
    <property type="term" value="F:microtubule motor activity"/>
    <property type="evidence" value="ECO:0007669"/>
    <property type="project" value="InterPro"/>
</dbReference>
<evidence type="ECO:0000256" key="4">
    <source>
        <dbReference type="ARBA" id="ARBA00022840"/>
    </source>
</evidence>
<dbReference type="InterPro" id="IPR001752">
    <property type="entry name" value="Kinesin_motor_dom"/>
</dbReference>
<dbReference type="GO" id="GO:0005875">
    <property type="term" value="C:microtubule associated complex"/>
    <property type="evidence" value="ECO:0007669"/>
    <property type="project" value="TreeGrafter"/>
</dbReference>
<dbReference type="SUPFAM" id="SSF52540">
    <property type="entry name" value="P-loop containing nucleoside triphosphate hydrolases"/>
    <property type="match status" value="1"/>
</dbReference>
<evidence type="ECO:0000256" key="5">
    <source>
        <dbReference type="ARBA" id="ARBA00023054"/>
    </source>
</evidence>
<dbReference type="Pfam" id="PF00225">
    <property type="entry name" value="Kinesin"/>
    <property type="match status" value="1"/>
</dbReference>
<keyword evidence="4 7" id="KW-0067">ATP-binding</keyword>
<dbReference type="PROSITE" id="PS50067">
    <property type="entry name" value="KINESIN_MOTOR_2"/>
    <property type="match status" value="1"/>
</dbReference>
<keyword evidence="6 7" id="KW-0505">Motor protein</keyword>
<dbReference type="PRINTS" id="PR00380">
    <property type="entry name" value="KINESINHEAVY"/>
</dbReference>
<sequence>MVGKRGLFDEKRRVPAPAQDEEGERSITVWLRSRPASGAASCVSKDSAGRARVRVPMASDASNSSPHEQQRALAFDFDRVLGQDVVQEDVFGSGVPAFLGRAFSGRDVLISTYGQTSSGKTYTMIGDSDRGEDAGILPRAVRHCFDRAAEAEPALEVHVEMVEIYNEELRDLLRSCKADHGATPPRKLAIRSDPRFGTSIDGLERAREPGPSQALSRIRAALERRATAETGMNRSSSRSHVLCFLLLTDRATGKLVSKIGLADLAGSERQGKTGATGRTLKEGGSINRSLSALERVVNDIQSYRKQRAPAGASCARGPPGVGFRDSKLTRILQPFLTGRGTSVFVLCVSPRQQDAGETLNTMKFGQRLQGISQAVVVLEAPASAEANHEPWAAASYPLAMAASAPGGSRGASGLAKSFARELAWCLGAIVLRGLLLNAIVAAPWV</sequence>
<evidence type="ECO:0000256" key="7">
    <source>
        <dbReference type="PROSITE-ProRule" id="PRU00283"/>
    </source>
</evidence>
<gene>
    <name evidence="10" type="ORF">HKI87_06g44340</name>
</gene>